<sequence length="406" mass="43357">EVSHTATAPASAVWVTAGAVAYTVDGTLRFDSFSWDLASTTAPTGLVFKAVQAASGLSGDSEPVWPTVAGNTVVDFEITWEGVEATTVTWTASPILISGAVEPTWPVVADTVIEDGSILWETVRLNIEDLNCPNTREVVIGASKIFAGDEDITRFSATLNPRDWSSQEDAGFLATGLHQGEQVGVTALGVYRGNLAVWSDSTFQVWQIDPDPTIMALLDAMEGIGSAHHKAVQAVSNDLFFLASLGVRTVGVAAASTNLATGDAGIPVDTLIQQDVDGTVDPIATYYPSAGQYWLAFPPYTNSVPGQGTEPVENPIPPNDPVYNPVSGRGHSVTQFEYWSPNGPGSAAWPPDGDAPYPDFLHPFRNTEHNEWTMSAVFSPRIRPYEFENGYMFNLQGGSPNTLGMS</sequence>
<protein>
    <submittedName>
        <fullName evidence="1">Uncharacterized protein</fullName>
    </submittedName>
</protein>
<comment type="caution">
    <text evidence="1">The sequence shown here is derived from an EMBL/GenBank/DDBJ whole genome shotgun (WGS) entry which is preliminary data.</text>
</comment>
<reference evidence="1" key="1">
    <citation type="journal article" date="2014" name="Front. Microbiol.">
        <title>High frequency of phylogenetically diverse reductive dehalogenase-homologous genes in deep subseafloor sedimentary metagenomes.</title>
        <authorList>
            <person name="Kawai M."/>
            <person name="Futagami T."/>
            <person name="Toyoda A."/>
            <person name="Takaki Y."/>
            <person name="Nishi S."/>
            <person name="Hori S."/>
            <person name="Arai W."/>
            <person name="Tsubouchi T."/>
            <person name="Morono Y."/>
            <person name="Uchiyama I."/>
            <person name="Ito T."/>
            <person name="Fujiyama A."/>
            <person name="Inagaki F."/>
            <person name="Takami H."/>
        </authorList>
    </citation>
    <scope>NUCLEOTIDE SEQUENCE</scope>
    <source>
        <strain evidence="1">Expedition CK06-06</strain>
    </source>
</reference>
<accession>X0SK61</accession>
<dbReference type="AlphaFoldDB" id="X0SK61"/>
<gene>
    <name evidence="1" type="ORF">S01H1_13392</name>
</gene>
<name>X0SK61_9ZZZZ</name>
<proteinExistence type="predicted"/>
<organism evidence="1">
    <name type="scientific">marine sediment metagenome</name>
    <dbReference type="NCBI Taxonomy" id="412755"/>
    <lineage>
        <taxon>unclassified sequences</taxon>
        <taxon>metagenomes</taxon>
        <taxon>ecological metagenomes</taxon>
    </lineage>
</organism>
<feature type="non-terminal residue" evidence="1">
    <location>
        <position position="1"/>
    </location>
</feature>
<feature type="non-terminal residue" evidence="1">
    <location>
        <position position="406"/>
    </location>
</feature>
<dbReference type="EMBL" id="BARS01006910">
    <property type="protein sequence ID" value="GAF75496.1"/>
    <property type="molecule type" value="Genomic_DNA"/>
</dbReference>
<evidence type="ECO:0000313" key="1">
    <source>
        <dbReference type="EMBL" id="GAF75496.1"/>
    </source>
</evidence>